<name>A0ABQ7DR02_BRACR</name>
<dbReference type="EMBL" id="QGKV02000649">
    <property type="protein sequence ID" value="KAF3580292.1"/>
    <property type="molecule type" value="Genomic_DNA"/>
</dbReference>
<feature type="compositionally biased region" description="Basic and acidic residues" evidence="1">
    <location>
        <begin position="85"/>
        <end position="98"/>
    </location>
</feature>
<accession>A0ABQ7DR02</accession>
<sequence>MNPRRWNPEIEWEFQLEMVFVQEGKDGKFGICRRDRGRRSRSDLRWVSGKSSQYGKRIGISIITQLKSQKIEGVVINRNGGQQDRGGEKCEHQRKGKGKMFDEADSKWVRAADREHKSYNNKIHLSGHRGEEESSRHRNFRREQTRTHYQDERARVPAGPRGERAACSEAQTEGKEEGEIKEKEMERSNHKEEKVISNPSGGEQELDLEHMDLGLVEGNNLVSDVGTGLEEHHIGNASIRNKESLETESHVIFDEEIEEDVRMQEVASEDLEEKKHMEDMKGKDRVTGEMEKRQGTRKKVVKPSLGAAASNKLKMAQLVAAKRTVAKPGIRHGDHSKQGEEKGTSVPKHDPAKQAKDP</sequence>
<comment type="caution">
    <text evidence="2">The sequence shown here is derived from an EMBL/GenBank/DDBJ whole genome shotgun (WGS) entry which is preliminary data.</text>
</comment>
<evidence type="ECO:0000256" key="1">
    <source>
        <dbReference type="SAM" id="MobiDB-lite"/>
    </source>
</evidence>
<feature type="region of interest" description="Disordered" evidence="1">
    <location>
        <begin position="268"/>
        <end position="308"/>
    </location>
</feature>
<feature type="region of interest" description="Disordered" evidence="1">
    <location>
        <begin position="124"/>
        <end position="204"/>
    </location>
</feature>
<proteinExistence type="predicted"/>
<organism evidence="2 3">
    <name type="scientific">Brassica cretica</name>
    <name type="common">Mustard</name>
    <dbReference type="NCBI Taxonomy" id="69181"/>
    <lineage>
        <taxon>Eukaryota</taxon>
        <taxon>Viridiplantae</taxon>
        <taxon>Streptophyta</taxon>
        <taxon>Embryophyta</taxon>
        <taxon>Tracheophyta</taxon>
        <taxon>Spermatophyta</taxon>
        <taxon>Magnoliopsida</taxon>
        <taxon>eudicotyledons</taxon>
        <taxon>Gunneridae</taxon>
        <taxon>Pentapetalae</taxon>
        <taxon>rosids</taxon>
        <taxon>malvids</taxon>
        <taxon>Brassicales</taxon>
        <taxon>Brassicaceae</taxon>
        <taxon>Brassiceae</taxon>
        <taxon>Brassica</taxon>
    </lineage>
</organism>
<reference evidence="2 3" key="1">
    <citation type="journal article" date="2020" name="BMC Genomics">
        <title>Intraspecific diversification of the crop wild relative Brassica cretica Lam. using demographic model selection.</title>
        <authorList>
            <person name="Kioukis A."/>
            <person name="Michalopoulou V.A."/>
            <person name="Briers L."/>
            <person name="Pirintsos S."/>
            <person name="Studholme D.J."/>
            <person name="Pavlidis P."/>
            <person name="Sarris P.F."/>
        </authorList>
    </citation>
    <scope>NUCLEOTIDE SEQUENCE [LARGE SCALE GENOMIC DNA]</scope>
    <source>
        <strain evidence="3">cv. PFS-1207/04</strain>
    </source>
</reference>
<gene>
    <name evidence="2" type="ORF">DY000_02030578</name>
</gene>
<feature type="region of interest" description="Disordered" evidence="1">
    <location>
        <begin position="323"/>
        <end position="358"/>
    </location>
</feature>
<dbReference type="Proteomes" id="UP000266723">
    <property type="component" value="Unassembled WGS sequence"/>
</dbReference>
<keyword evidence="3" id="KW-1185">Reference proteome</keyword>
<feature type="compositionally biased region" description="Basic and acidic residues" evidence="1">
    <location>
        <begin position="128"/>
        <end position="195"/>
    </location>
</feature>
<evidence type="ECO:0000313" key="2">
    <source>
        <dbReference type="EMBL" id="KAF3580292.1"/>
    </source>
</evidence>
<feature type="region of interest" description="Disordered" evidence="1">
    <location>
        <begin position="78"/>
        <end position="98"/>
    </location>
</feature>
<feature type="compositionally biased region" description="Basic and acidic residues" evidence="1">
    <location>
        <begin position="272"/>
        <end position="294"/>
    </location>
</feature>
<evidence type="ECO:0000313" key="3">
    <source>
        <dbReference type="Proteomes" id="UP000266723"/>
    </source>
</evidence>
<feature type="compositionally biased region" description="Basic and acidic residues" evidence="1">
    <location>
        <begin position="331"/>
        <end position="358"/>
    </location>
</feature>
<protein>
    <submittedName>
        <fullName evidence="2">Uncharacterized protein</fullName>
    </submittedName>
</protein>